<accession>A0ABS8DG32</accession>
<dbReference type="InterPro" id="IPR012318">
    <property type="entry name" value="HTH_CRP"/>
</dbReference>
<keyword evidence="2" id="KW-0238">DNA-binding</keyword>
<dbReference type="PROSITE" id="PS50042">
    <property type="entry name" value="CNMP_BINDING_3"/>
    <property type="match status" value="1"/>
</dbReference>
<evidence type="ECO:0000256" key="1">
    <source>
        <dbReference type="ARBA" id="ARBA00023015"/>
    </source>
</evidence>
<name>A0ABS8DG32_9FIRM</name>
<reference evidence="6 7" key="1">
    <citation type="submission" date="2021-10" db="EMBL/GenBank/DDBJ databases">
        <title>Collection of gut derived symbiotic bacterial strains cultured from healthy donors.</title>
        <authorList>
            <person name="Lin H."/>
            <person name="Littmann E."/>
            <person name="Kohout C."/>
            <person name="Pamer E.G."/>
        </authorList>
    </citation>
    <scope>NUCLEOTIDE SEQUENCE [LARGE SCALE GENOMIC DNA]</scope>
    <source>
        <strain evidence="6 7">DFI.1.165</strain>
    </source>
</reference>
<dbReference type="PANTHER" id="PTHR24567:SF74">
    <property type="entry name" value="HTH-TYPE TRANSCRIPTIONAL REGULATOR ARCR"/>
    <property type="match status" value="1"/>
</dbReference>
<keyword evidence="3" id="KW-0804">Transcription</keyword>
<dbReference type="EMBL" id="JAJCIS010000002">
    <property type="protein sequence ID" value="MCB7386754.1"/>
    <property type="molecule type" value="Genomic_DNA"/>
</dbReference>
<dbReference type="InterPro" id="IPR000595">
    <property type="entry name" value="cNMP-bd_dom"/>
</dbReference>
<proteinExistence type="predicted"/>
<dbReference type="Pfam" id="PF13545">
    <property type="entry name" value="HTH_Crp_2"/>
    <property type="match status" value="1"/>
</dbReference>
<dbReference type="PROSITE" id="PS51063">
    <property type="entry name" value="HTH_CRP_2"/>
    <property type="match status" value="1"/>
</dbReference>
<dbReference type="CDD" id="cd00038">
    <property type="entry name" value="CAP_ED"/>
    <property type="match status" value="1"/>
</dbReference>
<feature type="domain" description="HTH crp-type" evidence="5">
    <location>
        <begin position="134"/>
        <end position="206"/>
    </location>
</feature>
<gene>
    <name evidence="6" type="ORF">LIZ65_05590</name>
</gene>
<dbReference type="InterPro" id="IPR036390">
    <property type="entry name" value="WH_DNA-bd_sf"/>
</dbReference>
<evidence type="ECO:0000259" key="4">
    <source>
        <dbReference type="PROSITE" id="PS50042"/>
    </source>
</evidence>
<dbReference type="SMART" id="SM00100">
    <property type="entry name" value="cNMP"/>
    <property type="match status" value="1"/>
</dbReference>
<dbReference type="Gene3D" id="2.60.120.10">
    <property type="entry name" value="Jelly Rolls"/>
    <property type="match status" value="1"/>
</dbReference>
<dbReference type="InterPro" id="IPR014710">
    <property type="entry name" value="RmlC-like_jellyroll"/>
</dbReference>
<organism evidence="6 7">
    <name type="scientific">Bariatricus massiliensis</name>
    <dbReference type="NCBI Taxonomy" id="1745713"/>
    <lineage>
        <taxon>Bacteria</taxon>
        <taxon>Bacillati</taxon>
        <taxon>Bacillota</taxon>
        <taxon>Clostridia</taxon>
        <taxon>Lachnospirales</taxon>
        <taxon>Lachnospiraceae</taxon>
        <taxon>Bariatricus</taxon>
    </lineage>
</organism>
<dbReference type="SUPFAM" id="SSF51206">
    <property type="entry name" value="cAMP-binding domain-like"/>
    <property type="match status" value="1"/>
</dbReference>
<dbReference type="Gene3D" id="1.10.10.10">
    <property type="entry name" value="Winged helix-like DNA-binding domain superfamily/Winged helix DNA-binding domain"/>
    <property type="match status" value="1"/>
</dbReference>
<dbReference type="InterPro" id="IPR036388">
    <property type="entry name" value="WH-like_DNA-bd_sf"/>
</dbReference>
<dbReference type="InterPro" id="IPR018490">
    <property type="entry name" value="cNMP-bd_dom_sf"/>
</dbReference>
<evidence type="ECO:0000259" key="5">
    <source>
        <dbReference type="PROSITE" id="PS51063"/>
    </source>
</evidence>
<dbReference type="SUPFAM" id="SSF46785">
    <property type="entry name" value="Winged helix' DNA-binding domain"/>
    <property type="match status" value="1"/>
</dbReference>
<feature type="domain" description="Cyclic nucleotide-binding" evidence="4">
    <location>
        <begin position="19"/>
        <end position="120"/>
    </location>
</feature>
<dbReference type="InterPro" id="IPR050397">
    <property type="entry name" value="Env_Response_Regulators"/>
</dbReference>
<evidence type="ECO:0000313" key="6">
    <source>
        <dbReference type="EMBL" id="MCB7386754.1"/>
    </source>
</evidence>
<dbReference type="PANTHER" id="PTHR24567">
    <property type="entry name" value="CRP FAMILY TRANSCRIPTIONAL REGULATORY PROTEIN"/>
    <property type="match status" value="1"/>
</dbReference>
<dbReference type="Pfam" id="PF00027">
    <property type="entry name" value="cNMP_binding"/>
    <property type="match status" value="1"/>
</dbReference>
<evidence type="ECO:0000313" key="7">
    <source>
        <dbReference type="Proteomes" id="UP001299546"/>
    </source>
</evidence>
<dbReference type="PRINTS" id="PR00034">
    <property type="entry name" value="HTHCRP"/>
</dbReference>
<dbReference type="SMART" id="SM00419">
    <property type="entry name" value="HTH_CRP"/>
    <property type="match status" value="1"/>
</dbReference>
<comment type="caution">
    <text evidence="6">The sequence shown here is derived from an EMBL/GenBank/DDBJ whole genome shotgun (WGS) entry which is preliminary data.</text>
</comment>
<keyword evidence="1" id="KW-0805">Transcription regulation</keyword>
<dbReference type="Proteomes" id="UP001299546">
    <property type="component" value="Unassembled WGS sequence"/>
</dbReference>
<protein>
    <submittedName>
        <fullName evidence="6">Crp/Fnr family transcriptional regulator</fullName>
    </submittedName>
</protein>
<evidence type="ECO:0000256" key="3">
    <source>
        <dbReference type="ARBA" id="ARBA00023163"/>
    </source>
</evidence>
<evidence type="ECO:0000256" key="2">
    <source>
        <dbReference type="ARBA" id="ARBA00023125"/>
    </source>
</evidence>
<sequence length="218" mass="24726">MTRIPDKYFASFQQIGTKKTFKKEELIYLQNDSADFLYLIVEGRVRVYTISSSGRETTLEILEKGRIFGESSFLSGRVRPTTVAAVNNVTLILCHVQNLIPLLSSSPELMTLLFQHLSETCNHLCRQIYRLTNFNRYQQIADFLLEETSAANIDKNITENTLPYTHEEIGGILGLNRVTVSRVLSQFARQGLIQSDYGKITVLDRNGLENATKNDAEL</sequence>
<dbReference type="RefSeq" id="WP_066736398.1">
    <property type="nucleotide sequence ID" value="NZ_JAJCIQ010000002.1"/>
</dbReference>
<keyword evidence="7" id="KW-1185">Reference proteome</keyword>